<dbReference type="InterPro" id="IPR047589">
    <property type="entry name" value="DUF11_rpt"/>
</dbReference>
<reference evidence="3 4" key="1">
    <citation type="submission" date="2020-10" db="EMBL/GenBank/DDBJ databases">
        <title>Connecting structure to function with the recovery of over 1000 high-quality activated sludge metagenome-assembled genomes encoding full-length rRNA genes using long-read sequencing.</title>
        <authorList>
            <person name="Singleton C.M."/>
            <person name="Petriglieri F."/>
            <person name="Kristensen J.M."/>
            <person name="Kirkegaard R.H."/>
            <person name="Michaelsen T.Y."/>
            <person name="Andersen M.H."/>
            <person name="Karst S.M."/>
            <person name="Dueholm M.S."/>
            <person name="Nielsen P.H."/>
            <person name="Albertsen M."/>
        </authorList>
    </citation>
    <scope>NUCLEOTIDE SEQUENCE [LARGE SCALE GENOMIC DNA]</scope>
    <source>
        <strain evidence="3">Ribe_18-Q3-R11-54_BAT3C.373</strain>
    </source>
</reference>
<name>A0A9D7SAU2_9BACT</name>
<dbReference type="Pfam" id="PF24595">
    <property type="entry name" value="DUF7619"/>
    <property type="match status" value="1"/>
</dbReference>
<feature type="signal peptide" evidence="1">
    <location>
        <begin position="1"/>
        <end position="20"/>
    </location>
</feature>
<sequence length="1066" mass="121889">MKAKYLILFSLLNFYVTSNAQHWTQLNGPVGATVVSSVITYENGEIFALIPSGKVFRSLDKAKTWENISNGLGLISNRGLTSALMKESPTGEIFLYCNQLMYKYNPTSKVWLIMQKDLTLQDFAFSPDGTKIYGGNNTDLYISNNGSMFNKVQTWWTHSVEFLCLGNNNNFVRRTLGASGEIWKFDDDGSNLRVVNTSSSHRSLFFHKKSKKIFDLDYTSGFVSNDMGETWSGFTFINNLYFRRLIELQDGSILAFYNVVYRSLDDGKTWAIDNNYVADNIDNIGSLDVDDRISQTKNDEIVISRNTNSYYLTDKKINTVFKIPVIEPSIYSIEQFGENNIISATSSNIQISNDDGLKWNELPINRYIHELKWKDGTLARTFIDSLRVSIDHFKTYIAKPLPLIIFDNLLLDNNENIVLLDYSKSYISSNKGDTWQLIGENLDLPNRVEDLKISKQNIIYTGFYTDSIYYSADYGLSWNKFFASLNGFHNEVYLSINNVFIWIENDWNTGLGQFKFSTDFGLSKQTIVLDINEYIVFIDEYDNVYIRSLENINLLKVKNILTNQVIDISLTDLNLTTNESLIFERGDNGYLYAAKQNVPIFKYSNKLANDLAILSGNILIDENQNCNKDLNDVNSINFQFGIKGNKSNYNVFTKSDGSFKFFVNPDTYDVYLNPSSIAWEACNFPANIQLIANNEVKLDNLLVKPREYCADLISSINFQRLRRCFENNRLDLAIRNTGTIQADNVIVEVFMDDYFENIKSSISPKSVTGNKWTFEIPFIKRNEIFKIDFTFKISCTASLNQEHCVKALIDNKQQCQSILPLSDTLRSCEKNIGSFDPNDKMVYVNGYDRSNFHPTDTVLEYLIRFQNSGTDTAFNITLKDKLDYNLDWSTFFPMASSHDYSYTLNTHGMLEVKYSNIMLPDSNINESASHGYFRYRIKPKLNLKIGTPINNKADIYFDFNEAVATNTISVKLSEVTKVNDIKGKTNLELVAIPNPFTKSTKIKLPEHLINQSLQCTILGTEGKRLHSFQFSGSEIVIQKNDLRPGVYIVNIRTEVGNRAYCKIVVL</sequence>
<evidence type="ECO:0000259" key="2">
    <source>
        <dbReference type="Pfam" id="PF24595"/>
    </source>
</evidence>
<comment type="caution">
    <text evidence="3">The sequence shown here is derived from an EMBL/GenBank/DDBJ whole genome shotgun (WGS) entry which is preliminary data.</text>
</comment>
<dbReference type="Gene3D" id="2.130.10.10">
    <property type="entry name" value="YVTN repeat-like/Quinoprotein amine dehydrogenase"/>
    <property type="match status" value="2"/>
</dbReference>
<protein>
    <recommendedName>
        <fullName evidence="2">DUF7619 domain-containing protein</fullName>
    </recommendedName>
</protein>
<dbReference type="Proteomes" id="UP000808349">
    <property type="component" value="Unassembled WGS sequence"/>
</dbReference>
<dbReference type="InterPro" id="IPR015943">
    <property type="entry name" value="WD40/YVTN_repeat-like_dom_sf"/>
</dbReference>
<proteinExistence type="predicted"/>
<accession>A0A9D7SAU2</accession>
<keyword evidence="1" id="KW-0732">Signal</keyword>
<dbReference type="InterPro" id="IPR055353">
    <property type="entry name" value="DUF7619"/>
</dbReference>
<evidence type="ECO:0000256" key="1">
    <source>
        <dbReference type="SAM" id="SignalP"/>
    </source>
</evidence>
<evidence type="ECO:0000313" key="4">
    <source>
        <dbReference type="Proteomes" id="UP000808349"/>
    </source>
</evidence>
<dbReference type="Gene3D" id="2.120.10.10">
    <property type="match status" value="1"/>
</dbReference>
<feature type="chain" id="PRO_5038692476" description="DUF7619 domain-containing protein" evidence="1">
    <location>
        <begin position="21"/>
        <end position="1066"/>
    </location>
</feature>
<dbReference type="SUPFAM" id="SSF110296">
    <property type="entry name" value="Oligoxyloglucan reducing end-specific cellobiohydrolase"/>
    <property type="match status" value="1"/>
</dbReference>
<evidence type="ECO:0000313" key="3">
    <source>
        <dbReference type="EMBL" id="MBK9718252.1"/>
    </source>
</evidence>
<gene>
    <name evidence="3" type="ORF">IPO85_12200</name>
</gene>
<dbReference type="AlphaFoldDB" id="A0A9D7SAU2"/>
<organism evidence="3 4">
    <name type="scientific">Candidatus Defluviibacterium haderslevense</name>
    <dbReference type="NCBI Taxonomy" id="2981993"/>
    <lineage>
        <taxon>Bacteria</taxon>
        <taxon>Pseudomonadati</taxon>
        <taxon>Bacteroidota</taxon>
        <taxon>Saprospiria</taxon>
        <taxon>Saprospirales</taxon>
        <taxon>Saprospiraceae</taxon>
        <taxon>Candidatus Defluviibacterium</taxon>
    </lineage>
</organism>
<feature type="domain" description="DUF7619" evidence="2">
    <location>
        <begin position="836"/>
        <end position="969"/>
    </location>
</feature>
<dbReference type="CDD" id="cd15482">
    <property type="entry name" value="Sialidase_non-viral"/>
    <property type="match status" value="1"/>
</dbReference>
<dbReference type="NCBIfam" id="TIGR01451">
    <property type="entry name" value="B_ant_repeat"/>
    <property type="match status" value="1"/>
</dbReference>
<dbReference type="EMBL" id="JADKFW010000008">
    <property type="protein sequence ID" value="MBK9718252.1"/>
    <property type="molecule type" value="Genomic_DNA"/>
</dbReference>